<dbReference type="RefSeq" id="XP_012649186.1">
    <property type="nucleotide sequence ID" value="XM_012793732.1"/>
</dbReference>
<sequence>MSTAIFLLYTLSLATSYECKLVLELDREPTNMIKIDYYMSKLYVFPSPNIPIGTLISEINWGDIFHFKINKNYLLAWIYLKPMGNNTLELGIKLLDISGNKFIETPHLLIFPEFYNFPQWLNLNSPQLINRIRKSIVDVNLDSLPANLDVVYTRDFVTFKTNGESSIGNFSWDNFIVANLINHNFSNIIKLTPVAYRKIKITAYNSLIPDSIYHVGTIIFPEEYIFPYWFEHVNGCFYKLITKQFKSLNVDVLSTIFSDEILVHMHLNMFHIYVKPEYITCAAIKSISLYNYKYNSISSFDGIDQIFLYKKINSIEITLALSEHNGKFIKLHSKLPYNGDIKPDWATELSKHATSSDELIALDIDLSSDHPLKEIKMTKNMNKYILEPKLEGHIVFIALSTSDTFYQIVKPPAQIKKIIITPLLCYRWKIKIEVNDPNSKTYTERWRFFQGENLVKFLTYANPKNS</sequence>
<dbReference type="KEGG" id="bmic:BMR1_03g02875"/>
<dbReference type="EMBL" id="LN871598">
    <property type="protein sequence ID" value="CTQ41175.1"/>
    <property type="molecule type" value="Genomic_DNA"/>
</dbReference>
<name>A0A0K3ARU1_BABMR</name>
<reference evidence="2 3" key="1">
    <citation type="journal article" date="2012" name="Nucleic Acids Res.">
        <title>Sequencing of the smallest Apicomplexan genome from the human pathogen Babesia microti.</title>
        <authorList>
            <person name="Cornillot E."/>
            <person name="Hadj-Kaddour K."/>
            <person name="Dassouli A."/>
            <person name="Noel B."/>
            <person name="Ranwez V."/>
            <person name="Vacherie B."/>
            <person name="Augagneur Y."/>
            <person name="Bres V."/>
            <person name="Duclos A."/>
            <person name="Randazzo S."/>
            <person name="Carcy B."/>
            <person name="Debierre-Grockiego F."/>
            <person name="Delbecq S."/>
            <person name="Moubri-Menage K."/>
            <person name="Shams-Eldin H."/>
            <person name="Usmani-Brown S."/>
            <person name="Bringaud F."/>
            <person name="Wincker P."/>
            <person name="Vivares C.P."/>
            <person name="Schwarz R.T."/>
            <person name="Schetters T.P."/>
            <person name="Krause P.J."/>
            <person name="Gorenflot A."/>
            <person name="Berry V."/>
            <person name="Barbe V."/>
            <person name="Ben Mamoun C."/>
        </authorList>
    </citation>
    <scope>NUCLEOTIDE SEQUENCE [LARGE SCALE GENOMIC DNA]</scope>
    <source>
        <strain evidence="2 3">RI</strain>
    </source>
</reference>
<dbReference type="Proteomes" id="UP000002899">
    <property type="component" value="Chromosome III"/>
</dbReference>
<evidence type="ECO:0000313" key="3">
    <source>
        <dbReference type="Proteomes" id="UP000002899"/>
    </source>
</evidence>
<accession>A0A0K3ARU1</accession>
<proteinExistence type="predicted"/>
<reference evidence="2 3" key="3">
    <citation type="journal article" date="2016" name="Sci. Rep.">
        <title>Genome-wide diversity and gene expression profiling of Babesia microti isolates identify polymorphic genes that mediate host-pathogen interactions.</title>
        <authorList>
            <person name="Silva J.C."/>
            <person name="Cornillot E."/>
            <person name="McCracken C."/>
            <person name="Usmani-Brown S."/>
            <person name="Dwivedi A."/>
            <person name="Ifeonu O.O."/>
            <person name="Crabtree J."/>
            <person name="Gotia H.T."/>
            <person name="Virji A.Z."/>
            <person name="Reynes C."/>
            <person name="Colinge J."/>
            <person name="Kumar V."/>
            <person name="Lawres L."/>
            <person name="Pazzi J.E."/>
            <person name="Pablo J.V."/>
            <person name="Hung C."/>
            <person name="Brancato J."/>
            <person name="Kumari P."/>
            <person name="Orvis J."/>
            <person name="Tretina K."/>
            <person name="Chibucos M."/>
            <person name="Ott S."/>
            <person name="Sadzewicz L."/>
            <person name="Sengamalay N."/>
            <person name="Shetty A.C."/>
            <person name="Su Q."/>
            <person name="Tallon L."/>
            <person name="Fraser C.M."/>
            <person name="Frutos R."/>
            <person name="Molina D.M."/>
            <person name="Krause P.J."/>
            <person name="Ben Mamoun C."/>
        </authorList>
    </citation>
    <scope>NUCLEOTIDE SEQUENCE [LARGE SCALE GENOMIC DNA]</scope>
    <source>
        <strain evidence="2 3">RI</strain>
    </source>
</reference>
<keyword evidence="1" id="KW-0732">Signal</keyword>
<dbReference type="AlphaFoldDB" id="A0A0K3ARU1"/>
<dbReference type="VEuPathDB" id="PiroplasmaDB:BMR1_03g02875"/>
<evidence type="ECO:0000313" key="2">
    <source>
        <dbReference type="EMBL" id="CTQ41175.1"/>
    </source>
</evidence>
<gene>
    <name evidence="2" type="ORF">BMR1_03g02875</name>
</gene>
<feature type="chain" id="PRO_5005494047" evidence="1">
    <location>
        <begin position="17"/>
        <end position="466"/>
    </location>
</feature>
<organism evidence="2 3">
    <name type="scientific">Babesia microti (strain RI)</name>
    <dbReference type="NCBI Taxonomy" id="1133968"/>
    <lineage>
        <taxon>Eukaryota</taxon>
        <taxon>Sar</taxon>
        <taxon>Alveolata</taxon>
        <taxon>Apicomplexa</taxon>
        <taxon>Aconoidasida</taxon>
        <taxon>Piroplasmida</taxon>
        <taxon>Babesiidae</taxon>
        <taxon>Babesia</taxon>
    </lineage>
</organism>
<reference evidence="2 3" key="2">
    <citation type="journal article" date="2013" name="PLoS ONE">
        <title>Whole genome mapping and re-organization of the nuclear and mitochondrial genomes of Babesia microti isolates.</title>
        <authorList>
            <person name="Cornillot E."/>
            <person name="Dassouli A."/>
            <person name="Garg A."/>
            <person name="Pachikara N."/>
            <person name="Randazzo S."/>
            <person name="Depoix D."/>
            <person name="Carcy B."/>
            <person name="Delbecq S."/>
            <person name="Frutos R."/>
            <person name="Silva J.C."/>
            <person name="Sutton R."/>
            <person name="Krause P.J."/>
            <person name="Mamoun C.B."/>
        </authorList>
    </citation>
    <scope>NUCLEOTIDE SEQUENCE [LARGE SCALE GENOMIC DNA]</scope>
    <source>
        <strain evidence="2 3">RI</strain>
    </source>
</reference>
<evidence type="ECO:0000256" key="1">
    <source>
        <dbReference type="SAM" id="SignalP"/>
    </source>
</evidence>
<keyword evidence="3" id="KW-1185">Reference proteome</keyword>
<protein>
    <submittedName>
        <fullName evidence="2">Uncharacterized protein</fullName>
    </submittedName>
</protein>
<dbReference type="GeneID" id="24425217"/>
<feature type="signal peptide" evidence="1">
    <location>
        <begin position="1"/>
        <end position="16"/>
    </location>
</feature>